<dbReference type="AlphaFoldDB" id="A0A653BEB0"/>
<dbReference type="EMBL" id="CAACVG010000308">
    <property type="protein sequence ID" value="VEN33917.1"/>
    <property type="molecule type" value="Genomic_DNA"/>
</dbReference>
<name>A0A653BEB0_CALMS</name>
<sequence length="43" mass="4973">MLTCFQTLETPFACRLLRLLRFMVEIRPYPNSSGLSHQLTSNS</sequence>
<dbReference type="Proteomes" id="UP000410492">
    <property type="component" value="Unassembled WGS sequence"/>
</dbReference>
<gene>
    <name evidence="1" type="ORF">CALMAC_LOCUS295</name>
</gene>
<keyword evidence="2" id="KW-1185">Reference proteome</keyword>
<organism evidence="1 2">
    <name type="scientific">Callosobruchus maculatus</name>
    <name type="common">Southern cowpea weevil</name>
    <name type="synonym">Pulse bruchid</name>
    <dbReference type="NCBI Taxonomy" id="64391"/>
    <lineage>
        <taxon>Eukaryota</taxon>
        <taxon>Metazoa</taxon>
        <taxon>Ecdysozoa</taxon>
        <taxon>Arthropoda</taxon>
        <taxon>Hexapoda</taxon>
        <taxon>Insecta</taxon>
        <taxon>Pterygota</taxon>
        <taxon>Neoptera</taxon>
        <taxon>Endopterygota</taxon>
        <taxon>Coleoptera</taxon>
        <taxon>Polyphaga</taxon>
        <taxon>Cucujiformia</taxon>
        <taxon>Chrysomeloidea</taxon>
        <taxon>Chrysomelidae</taxon>
        <taxon>Bruchinae</taxon>
        <taxon>Bruchini</taxon>
        <taxon>Callosobruchus</taxon>
    </lineage>
</organism>
<proteinExistence type="predicted"/>
<evidence type="ECO:0000313" key="2">
    <source>
        <dbReference type="Proteomes" id="UP000410492"/>
    </source>
</evidence>
<protein>
    <submittedName>
        <fullName evidence="1">Uncharacterized protein</fullName>
    </submittedName>
</protein>
<reference evidence="1 2" key="1">
    <citation type="submission" date="2019-01" db="EMBL/GenBank/DDBJ databases">
        <authorList>
            <person name="Sayadi A."/>
        </authorList>
    </citation>
    <scope>NUCLEOTIDE SEQUENCE [LARGE SCALE GENOMIC DNA]</scope>
</reference>
<evidence type="ECO:0000313" key="1">
    <source>
        <dbReference type="EMBL" id="VEN33917.1"/>
    </source>
</evidence>
<accession>A0A653BEB0</accession>